<protein>
    <recommendedName>
        <fullName evidence="3">Small ribosomal subunit protein bS16</fullName>
    </recommendedName>
</protein>
<evidence type="ECO:0000256" key="4">
    <source>
        <dbReference type="SAM" id="MobiDB-lite"/>
    </source>
</evidence>
<dbReference type="Gene3D" id="3.30.1320.10">
    <property type="match status" value="1"/>
</dbReference>
<dbReference type="Proteomes" id="UP000229784">
    <property type="component" value="Unassembled WGS sequence"/>
</dbReference>
<evidence type="ECO:0000313" key="6">
    <source>
        <dbReference type="Proteomes" id="UP000229784"/>
    </source>
</evidence>
<dbReference type="InterPro" id="IPR000307">
    <property type="entry name" value="Ribosomal_bS16"/>
</dbReference>
<keyword evidence="2 3" id="KW-0687">Ribonucleoprotein</keyword>
<sequence>MTKIGFSTLSIFIQIKRGWVSINFNMLSIRFFRIGKKNQPLFRVIVTDKKNSSRGGRFLEVIGFYNPLTKEKQIKKERVKHWLSVGAKPSATVYNLLVKEGILTGKKIALHKKSKKEEVKAQSKPKTEEKKAEEKPEVQKESTQEKPQQIKSDSQSPASE</sequence>
<comment type="caution">
    <text evidence="5">The sequence shown here is derived from an EMBL/GenBank/DDBJ whole genome shotgun (WGS) entry which is preliminary data.</text>
</comment>
<evidence type="ECO:0000313" key="5">
    <source>
        <dbReference type="EMBL" id="PIU14891.1"/>
    </source>
</evidence>
<feature type="compositionally biased region" description="Polar residues" evidence="4">
    <location>
        <begin position="145"/>
        <end position="160"/>
    </location>
</feature>
<dbReference type="GO" id="GO:0015935">
    <property type="term" value="C:small ribosomal subunit"/>
    <property type="evidence" value="ECO:0007669"/>
    <property type="project" value="TreeGrafter"/>
</dbReference>
<dbReference type="GO" id="GO:0005737">
    <property type="term" value="C:cytoplasm"/>
    <property type="evidence" value="ECO:0007669"/>
    <property type="project" value="UniProtKB-ARBA"/>
</dbReference>
<dbReference type="AlphaFoldDB" id="A0A2M6XU21"/>
<feature type="compositionally biased region" description="Basic and acidic residues" evidence="4">
    <location>
        <begin position="115"/>
        <end position="144"/>
    </location>
</feature>
<dbReference type="InterPro" id="IPR023803">
    <property type="entry name" value="Ribosomal_bS16_dom_sf"/>
</dbReference>
<dbReference type="NCBIfam" id="TIGR00002">
    <property type="entry name" value="S16"/>
    <property type="match status" value="1"/>
</dbReference>
<dbReference type="HAMAP" id="MF_00385">
    <property type="entry name" value="Ribosomal_bS16"/>
    <property type="match status" value="1"/>
</dbReference>
<dbReference type="EMBL" id="PEXQ01000059">
    <property type="protein sequence ID" value="PIU14891.1"/>
    <property type="molecule type" value="Genomic_DNA"/>
</dbReference>
<proteinExistence type="inferred from homology"/>
<dbReference type="SUPFAM" id="SSF54565">
    <property type="entry name" value="Ribosomal protein S16"/>
    <property type="match status" value="1"/>
</dbReference>
<evidence type="ECO:0000256" key="3">
    <source>
        <dbReference type="HAMAP-Rule" id="MF_00385"/>
    </source>
</evidence>
<evidence type="ECO:0000256" key="1">
    <source>
        <dbReference type="ARBA" id="ARBA00022980"/>
    </source>
</evidence>
<dbReference type="GO" id="GO:0006412">
    <property type="term" value="P:translation"/>
    <property type="evidence" value="ECO:0007669"/>
    <property type="project" value="UniProtKB-UniRule"/>
</dbReference>
<name>A0A2M6XU21_9BACT</name>
<feature type="region of interest" description="Disordered" evidence="4">
    <location>
        <begin position="111"/>
        <end position="160"/>
    </location>
</feature>
<evidence type="ECO:0000256" key="2">
    <source>
        <dbReference type="ARBA" id="ARBA00023274"/>
    </source>
</evidence>
<comment type="similarity">
    <text evidence="3">Belongs to the bacterial ribosomal protein bS16 family.</text>
</comment>
<dbReference type="PANTHER" id="PTHR12919:SF20">
    <property type="entry name" value="SMALL RIBOSOMAL SUBUNIT PROTEIN BS16M"/>
    <property type="match status" value="1"/>
</dbReference>
<organism evidence="5 6">
    <name type="scientific">bacterium (Candidatus Gribaldobacteria) CG08_land_8_20_14_0_20_39_15</name>
    <dbReference type="NCBI Taxonomy" id="2014273"/>
    <lineage>
        <taxon>Bacteria</taxon>
        <taxon>Candidatus Gribaldobacteria</taxon>
    </lineage>
</organism>
<reference evidence="6" key="1">
    <citation type="submission" date="2017-09" db="EMBL/GenBank/DDBJ databases">
        <title>Depth-based differentiation of microbial function through sediment-hosted aquifers and enrichment of novel symbionts in the deep terrestrial subsurface.</title>
        <authorList>
            <person name="Probst A.J."/>
            <person name="Ladd B."/>
            <person name="Jarett J.K."/>
            <person name="Geller-Mcgrath D.E."/>
            <person name="Sieber C.M.K."/>
            <person name="Emerson J.B."/>
            <person name="Anantharaman K."/>
            <person name="Thomas B.C."/>
            <person name="Malmstrom R."/>
            <person name="Stieglmeier M."/>
            <person name="Klingl A."/>
            <person name="Woyke T."/>
            <person name="Ryan C.M."/>
            <person name="Banfield J.F."/>
        </authorList>
    </citation>
    <scope>NUCLEOTIDE SEQUENCE [LARGE SCALE GENOMIC DNA]</scope>
</reference>
<dbReference type="PANTHER" id="PTHR12919">
    <property type="entry name" value="30S RIBOSOMAL PROTEIN S16"/>
    <property type="match status" value="1"/>
</dbReference>
<dbReference type="Pfam" id="PF00886">
    <property type="entry name" value="Ribosomal_S16"/>
    <property type="match status" value="1"/>
</dbReference>
<accession>A0A2M6XU21</accession>
<gene>
    <name evidence="3 5" type="primary">rpsP</name>
    <name evidence="5" type="ORF">COT20_02395</name>
</gene>
<keyword evidence="1 3" id="KW-0689">Ribosomal protein</keyword>
<dbReference type="GO" id="GO:0003735">
    <property type="term" value="F:structural constituent of ribosome"/>
    <property type="evidence" value="ECO:0007669"/>
    <property type="project" value="InterPro"/>
</dbReference>